<evidence type="ECO:0000313" key="4">
    <source>
        <dbReference type="EMBL" id="SBT54261.1"/>
    </source>
</evidence>
<keyword evidence="3" id="KW-0732">Signal</keyword>
<keyword evidence="2" id="KW-1133">Transmembrane helix</keyword>
<proteinExistence type="predicted"/>
<evidence type="ECO:0000313" key="5">
    <source>
        <dbReference type="Proteomes" id="UP000198765"/>
    </source>
</evidence>
<dbReference type="InterPro" id="IPR013783">
    <property type="entry name" value="Ig-like_fold"/>
</dbReference>
<feature type="chain" id="PRO_5008383447" description="DUF916 domain-containing protein" evidence="3">
    <location>
        <begin position="40"/>
        <end position="359"/>
    </location>
</feature>
<keyword evidence="2" id="KW-0812">Transmembrane</keyword>
<name>A0A1A9ADS5_9ACTN</name>
<protein>
    <recommendedName>
        <fullName evidence="6">DUF916 domain-containing protein</fullName>
    </recommendedName>
</protein>
<dbReference type="Proteomes" id="UP000198765">
    <property type="component" value="Chromosome I"/>
</dbReference>
<feature type="transmembrane region" description="Helical" evidence="2">
    <location>
        <begin position="304"/>
        <end position="328"/>
    </location>
</feature>
<dbReference type="OrthoDB" id="4336304at2"/>
<keyword evidence="5" id="KW-1185">Reference proteome</keyword>
<evidence type="ECO:0000256" key="1">
    <source>
        <dbReference type="SAM" id="MobiDB-lite"/>
    </source>
</evidence>
<feature type="region of interest" description="Disordered" evidence="1">
    <location>
        <begin position="333"/>
        <end position="359"/>
    </location>
</feature>
<gene>
    <name evidence="4" type="ORF">GA0070621_5292</name>
</gene>
<feature type="signal peptide" evidence="3">
    <location>
        <begin position="1"/>
        <end position="39"/>
    </location>
</feature>
<keyword evidence="2" id="KW-0472">Membrane</keyword>
<reference evidence="4 5" key="1">
    <citation type="submission" date="2016-06" db="EMBL/GenBank/DDBJ databases">
        <authorList>
            <person name="Kjaerup R.B."/>
            <person name="Dalgaard T.S."/>
            <person name="Juul-Madsen H.R."/>
        </authorList>
    </citation>
    <scope>NUCLEOTIDE SEQUENCE [LARGE SCALE GENOMIC DNA]</scope>
    <source>
        <strain evidence="4 5">DSM 45248</strain>
    </source>
</reference>
<dbReference type="GO" id="GO:0005975">
    <property type="term" value="P:carbohydrate metabolic process"/>
    <property type="evidence" value="ECO:0007669"/>
    <property type="project" value="UniProtKB-ARBA"/>
</dbReference>
<dbReference type="AlphaFoldDB" id="A0A1A9ADS5"/>
<sequence>MHVLATRRKTAVATLVRTAALALLAAVAAAGLGAVPARAADGDVTWTVRTASNSYGADRSSFSYSVNPGGQVNDAMVVANRGKDPLDLAVYTADGFTTGTGQLDLLTRDKKSVGIGAWVHADRERVVIQPGKTAEVPFAVNIPDNAPPGDYAGGIVTSLTQANEAEGINVDRRLGIRIKLRISGELKPSLTVEDLHIDYAGTSNPFGKGDATVTYRIHNTGNAILSAQQAVSVTGPFGWLRADAGDVAAPPELLPGESWTVTVPVHGVAPAVRLAATVGLTPLLTDASGSTTALDPVSTTAHGWAIPWTLLVLVVVLLAAVVGAPLLARRGRARRKQREDARVQEAVEQALREQETPAR</sequence>
<feature type="compositionally biased region" description="Basic and acidic residues" evidence="1">
    <location>
        <begin position="337"/>
        <end position="359"/>
    </location>
</feature>
<dbReference type="PATRIC" id="fig|299146.4.peg.5459"/>
<evidence type="ECO:0008006" key="6">
    <source>
        <dbReference type="Google" id="ProtNLM"/>
    </source>
</evidence>
<accession>A0A1A9ADS5</accession>
<organism evidence="4 5">
    <name type="scientific">Micromonospora narathiwatensis</name>
    <dbReference type="NCBI Taxonomy" id="299146"/>
    <lineage>
        <taxon>Bacteria</taxon>
        <taxon>Bacillati</taxon>
        <taxon>Actinomycetota</taxon>
        <taxon>Actinomycetes</taxon>
        <taxon>Micromonosporales</taxon>
        <taxon>Micromonosporaceae</taxon>
        <taxon>Micromonospora</taxon>
    </lineage>
</organism>
<dbReference type="EMBL" id="LT594324">
    <property type="protein sequence ID" value="SBT54261.1"/>
    <property type="molecule type" value="Genomic_DNA"/>
</dbReference>
<evidence type="ECO:0000256" key="3">
    <source>
        <dbReference type="SAM" id="SignalP"/>
    </source>
</evidence>
<evidence type="ECO:0000256" key="2">
    <source>
        <dbReference type="SAM" id="Phobius"/>
    </source>
</evidence>
<dbReference type="Gene3D" id="2.60.40.10">
    <property type="entry name" value="Immunoglobulins"/>
    <property type="match status" value="1"/>
</dbReference>